<dbReference type="SUPFAM" id="SSF48452">
    <property type="entry name" value="TPR-like"/>
    <property type="match status" value="1"/>
</dbReference>
<keyword evidence="3" id="KW-1185">Reference proteome</keyword>
<dbReference type="EMBL" id="AAOH01000001">
    <property type="protein sequence ID" value="EAR30709.1"/>
    <property type="molecule type" value="Genomic_DNA"/>
</dbReference>
<protein>
    <submittedName>
        <fullName evidence="2">Uncharacterized protein</fullName>
    </submittedName>
</protein>
<sequence>MAHHIESDSTGVLLSEVGPNTLCFTYVRIGLLHEKLGNQEQAAIAFSQAIKSNSGNAELSVLKASVLKLDEKAA</sequence>
<accession>A4C577</accession>
<evidence type="ECO:0000313" key="3">
    <source>
        <dbReference type="Proteomes" id="UP000006201"/>
    </source>
</evidence>
<dbReference type="InterPro" id="IPR011990">
    <property type="entry name" value="TPR-like_helical_dom_sf"/>
</dbReference>
<dbReference type="InterPro" id="IPR019734">
    <property type="entry name" value="TPR_rpt"/>
</dbReference>
<dbReference type="AlphaFoldDB" id="A4C577"/>
<dbReference type="RefSeq" id="WP_009837007.1">
    <property type="nucleotide sequence ID" value="NZ_AAOH01000001.1"/>
</dbReference>
<dbReference type="STRING" id="87626.PTD2_04031"/>
<keyword evidence="1" id="KW-0802">TPR repeat</keyword>
<gene>
    <name evidence="2" type="ORF">PTD2_04031</name>
</gene>
<comment type="caution">
    <text evidence="2">The sequence shown here is derived from an EMBL/GenBank/DDBJ whole genome shotgun (WGS) entry which is preliminary data.</text>
</comment>
<name>A4C577_9GAMM</name>
<reference evidence="2 3" key="1">
    <citation type="submission" date="2006-02" db="EMBL/GenBank/DDBJ databases">
        <authorList>
            <person name="Moran M.A."/>
            <person name="Kjelleberg S."/>
            <person name="Egan S."/>
            <person name="Saunders N."/>
            <person name="Thomas T."/>
            <person name="Ferriera S."/>
            <person name="Johnson J."/>
            <person name="Kravitz S."/>
            <person name="Halpern A."/>
            <person name="Remington K."/>
            <person name="Beeson K."/>
            <person name="Tran B."/>
            <person name="Rogers Y.-H."/>
            <person name="Friedman R."/>
            <person name="Venter J.C."/>
        </authorList>
    </citation>
    <scope>NUCLEOTIDE SEQUENCE [LARGE SCALE GENOMIC DNA]</scope>
    <source>
        <strain evidence="2 3">D2</strain>
    </source>
</reference>
<evidence type="ECO:0000313" key="2">
    <source>
        <dbReference type="EMBL" id="EAR30709.1"/>
    </source>
</evidence>
<evidence type="ECO:0000256" key="1">
    <source>
        <dbReference type="PROSITE-ProRule" id="PRU00339"/>
    </source>
</evidence>
<feature type="repeat" description="TPR" evidence="1">
    <location>
        <begin position="23"/>
        <end position="56"/>
    </location>
</feature>
<dbReference type="Proteomes" id="UP000006201">
    <property type="component" value="Unassembled WGS sequence"/>
</dbReference>
<dbReference type="HOGENOM" id="CLU_2685110_0_0_6"/>
<dbReference type="PROSITE" id="PS50005">
    <property type="entry name" value="TPR"/>
    <property type="match status" value="1"/>
</dbReference>
<organism evidence="2 3">
    <name type="scientific">Pseudoalteromonas tunicata D2</name>
    <dbReference type="NCBI Taxonomy" id="87626"/>
    <lineage>
        <taxon>Bacteria</taxon>
        <taxon>Pseudomonadati</taxon>
        <taxon>Pseudomonadota</taxon>
        <taxon>Gammaproteobacteria</taxon>
        <taxon>Alteromonadales</taxon>
        <taxon>Pseudoalteromonadaceae</taxon>
        <taxon>Pseudoalteromonas</taxon>
    </lineage>
</organism>
<dbReference type="OrthoDB" id="6313490at2"/>
<proteinExistence type="predicted"/>